<dbReference type="Pfam" id="PF24921">
    <property type="entry name" value="RING_XB3-XBAT31"/>
    <property type="match status" value="1"/>
</dbReference>
<gene>
    <name evidence="15" type="ORF">GUJ93_ZPchr0010g8813</name>
</gene>
<dbReference type="PANTHER" id="PTHR24161:SF85">
    <property type="entry name" value="PALMITOYLTRANSFERASE HIP14"/>
    <property type="match status" value="1"/>
</dbReference>
<dbReference type="EMBL" id="JAAALK010000082">
    <property type="protein sequence ID" value="KAG8084101.1"/>
    <property type="molecule type" value="Genomic_DNA"/>
</dbReference>
<dbReference type="InterPro" id="IPR056760">
    <property type="entry name" value="RING_XB3-like"/>
</dbReference>
<evidence type="ECO:0000256" key="5">
    <source>
        <dbReference type="ARBA" id="ARBA00022723"/>
    </source>
</evidence>
<dbReference type="SMART" id="SM00248">
    <property type="entry name" value="ANK"/>
    <property type="match status" value="5"/>
</dbReference>
<dbReference type="PROSITE" id="PS50297">
    <property type="entry name" value="ANK_REP_REGION"/>
    <property type="match status" value="4"/>
</dbReference>
<feature type="region of interest" description="Disordered" evidence="13">
    <location>
        <begin position="464"/>
        <end position="494"/>
    </location>
</feature>
<feature type="repeat" description="ANK" evidence="11">
    <location>
        <begin position="111"/>
        <end position="132"/>
    </location>
</feature>
<dbReference type="Proteomes" id="UP000729402">
    <property type="component" value="Unassembled WGS sequence"/>
</dbReference>
<dbReference type="PROSITE" id="PS50089">
    <property type="entry name" value="ZF_RING_2"/>
    <property type="match status" value="1"/>
</dbReference>
<dbReference type="GO" id="GO:0061630">
    <property type="term" value="F:ubiquitin protein ligase activity"/>
    <property type="evidence" value="ECO:0007669"/>
    <property type="project" value="UniProtKB-EC"/>
</dbReference>
<feature type="compositionally biased region" description="Basic and acidic residues" evidence="13">
    <location>
        <begin position="484"/>
        <end position="494"/>
    </location>
</feature>
<dbReference type="PROSITE" id="PS50088">
    <property type="entry name" value="ANK_REPEAT"/>
    <property type="match status" value="5"/>
</dbReference>
<feature type="repeat" description="ANK" evidence="11">
    <location>
        <begin position="185"/>
        <end position="217"/>
    </location>
</feature>
<keyword evidence="8" id="KW-0833">Ubl conjugation pathway</keyword>
<keyword evidence="7 12" id="KW-0863">Zinc-finger</keyword>
<dbReference type="FunFam" id="3.30.40.10:FF:000528">
    <property type="entry name" value="E3 ubiquitin-protein ligase XBAT33"/>
    <property type="match status" value="1"/>
</dbReference>
<dbReference type="FunFam" id="1.25.40.20:FF:000262">
    <property type="entry name" value="E3 ubiquitin-protein ligase XBAT33"/>
    <property type="match status" value="1"/>
</dbReference>
<evidence type="ECO:0000256" key="7">
    <source>
        <dbReference type="ARBA" id="ARBA00022771"/>
    </source>
</evidence>
<dbReference type="InterPro" id="IPR001841">
    <property type="entry name" value="Znf_RING"/>
</dbReference>
<sequence>MGNSLGCSASGERLVSAARDGDTVEARMLLELSPALARYSTFGGLNSPLHFAAAKGHLDIVMLLLEKGADANARNYCGQTALMHACRHGHWEVVQMLLLFRCNVTRADYLSGRTALHFAAHDGLVRCLRLLLADFVPSAPLKDSASSVADGGDSQMNCGSSPCSSLGLKFNESARLRYINKPADGGVTALHMAALNGHFDCMQLLTDLGANVSAVTFPYGTTANLIGAGSTPLHYAAGGGNVECCQLLLSKGASKLTLNCNGWLPIDVARMFGRRFLEPLLSPNSNSSIPVYQPSSYLALPLMSILNIAREFGLQHTISSVDDSDLCAVCLEGSCSVAAEGCCHEFCIKCALYLCSTSNTRVEFTGPPGSIPCPLCRNGIMSFTKLPSTPTEGLKTSSALTFCNPCILNTRSVDSPATVCKAEIRRNRVAAVSSELLCPLTCSPFPSSALPTCRCNDDDPCGATETQDDSEVQSPQPSHCASMEVDKREHEDLDRSSCSGMFWSRRSCHREEQSVFLSPIYGQDFRDW</sequence>
<reference evidence="15" key="1">
    <citation type="journal article" date="2021" name="bioRxiv">
        <title>Whole Genome Assembly and Annotation of Northern Wild Rice, Zizania palustris L., Supports a Whole Genome Duplication in the Zizania Genus.</title>
        <authorList>
            <person name="Haas M."/>
            <person name="Kono T."/>
            <person name="Macchietto M."/>
            <person name="Millas R."/>
            <person name="McGilp L."/>
            <person name="Shao M."/>
            <person name="Duquette J."/>
            <person name="Hirsch C.N."/>
            <person name="Kimball J."/>
        </authorList>
    </citation>
    <scope>NUCLEOTIDE SEQUENCE</scope>
    <source>
        <tissue evidence="15">Fresh leaf tissue</tissue>
    </source>
</reference>
<dbReference type="PANTHER" id="PTHR24161">
    <property type="entry name" value="ANK_REP_REGION DOMAIN-CONTAINING PROTEIN-RELATED"/>
    <property type="match status" value="1"/>
</dbReference>
<comment type="pathway">
    <text evidence="2">Protein modification; protein ubiquitination.</text>
</comment>
<dbReference type="AlphaFoldDB" id="A0A8J5SZE6"/>
<feature type="domain" description="RING-type" evidence="14">
    <location>
        <begin position="327"/>
        <end position="377"/>
    </location>
</feature>
<evidence type="ECO:0000256" key="12">
    <source>
        <dbReference type="PROSITE-ProRule" id="PRU00175"/>
    </source>
</evidence>
<organism evidence="15 16">
    <name type="scientific">Zizania palustris</name>
    <name type="common">Northern wild rice</name>
    <dbReference type="NCBI Taxonomy" id="103762"/>
    <lineage>
        <taxon>Eukaryota</taxon>
        <taxon>Viridiplantae</taxon>
        <taxon>Streptophyta</taxon>
        <taxon>Embryophyta</taxon>
        <taxon>Tracheophyta</taxon>
        <taxon>Spermatophyta</taxon>
        <taxon>Magnoliopsida</taxon>
        <taxon>Liliopsida</taxon>
        <taxon>Poales</taxon>
        <taxon>Poaceae</taxon>
        <taxon>BOP clade</taxon>
        <taxon>Oryzoideae</taxon>
        <taxon>Oryzeae</taxon>
        <taxon>Zizaniinae</taxon>
        <taxon>Zizania</taxon>
    </lineage>
</organism>
<evidence type="ECO:0000256" key="2">
    <source>
        <dbReference type="ARBA" id="ARBA00004906"/>
    </source>
</evidence>
<comment type="catalytic activity">
    <reaction evidence="1">
        <text>S-ubiquitinyl-[E2 ubiquitin-conjugating enzyme]-L-cysteine + [acceptor protein]-L-lysine = [E2 ubiquitin-conjugating enzyme]-L-cysteine + N(6)-ubiquitinyl-[acceptor protein]-L-lysine.</text>
        <dbReference type="EC" id="2.3.2.27"/>
    </reaction>
</comment>
<evidence type="ECO:0000256" key="4">
    <source>
        <dbReference type="ARBA" id="ARBA00022679"/>
    </source>
</evidence>
<dbReference type="InterPro" id="IPR002110">
    <property type="entry name" value="Ankyrin_rpt"/>
</dbReference>
<keyword evidence="5" id="KW-0479">Metal-binding</keyword>
<dbReference type="OrthoDB" id="20872at2759"/>
<evidence type="ECO:0000256" key="13">
    <source>
        <dbReference type="SAM" id="MobiDB-lite"/>
    </source>
</evidence>
<keyword evidence="4" id="KW-0808">Transferase</keyword>
<accession>A0A8J5SZE6</accession>
<keyword evidence="6" id="KW-0677">Repeat</keyword>
<dbReference type="GO" id="GO:0008270">
    <property type="term" value="F:zinc ion binding"/>
    <property type="evidence" value="ECO:0007669"/>
    <property type="project" value="UniProtKB-KW"/>
</dbReference>
<name>A0A8J5SZE6_ZIZPA</name>
<dbReference type="Pfam" id="PF12796">
    <property type="entry name" value="Ank_2"/>
    <property type="match status" value="2"/>
</dbReference>
<keyword evidence="16" id="KW-1185">Reference proteome</keyword>
<feature type="repeat" description="ANK" evidence="11">
    <location>
        <begin position="228"/>
        <end position="254"/>
    </location>
</feature>
<dbReference type="EC" id="2.3.2.27" evidence="3"/>
<evidence type="ECO:0000256" key="1">
    <source>
        <dbReference type="ARBA" id="ARBA00000900"/>
    </source>
</evidence>
<evidence type="ECO:0000256" key="9">
    <source>
        <dbReference type="ARBA" id="ARBA00022833"/>
    </source>
</evidence>
<evidence type="ECO:0000313" key="16">
    <source>
        <dbReference type="Proteomes" id="UP000729402"/>
    </source>
</evidence>
<evidence type="ECO:0000256" key="10">
    <source>
        <dbReference type="ARBA" id="ARBA00023043"/>
    </source>
</evidence>
<proteinExistence type="predicted"/>
<reference evidence="15" key="2">
    <citation type="submission" date="2021-02" db="EMBL/GenBank/DDBJ databases">
        <authorList>
            <person name="Kimball J.A."/>
            <person name="Haas M.W."/>
            <person name="Macchietto M."/>
            <person name="Kono T."/>
            <person name="Duquette J."/>
            <person name="Shao M."/>
        </authorList>
    </citation>
    <scope>NUCLEOTIDE SEQUENCE</scope>
    <source>
        <tissue evidence="15">Fresh leaf tissue</tissue>
    </source>
</reference>
<evidence type="ECO:0000256" key="11">
    <source>
        <dbReference type="PROSITE-ProRule" id="PRU00023"/>
    </source>
</evidence>
<feature type="repeat" description="ANK" evidence="11">
    <location>
        <begin position="44"/>
        <end position="76"/>
    </location>
</feature>
<evidence type="ECO:0000256" key="3">
    <source>
        <dbReference type="ARBA" id="ARBA00012483"/>
    </source>
</evidence>
<dbReference type="PROSITE" id="PS00518">
    <property type="entry name" value="ZF_RING_1"/>
    <property type="match status" value="1"/>
</dbReference>
<dbReference type="InterPro" id="IPR017907">
    <property type="entry name" value="Znf_RING_CS"/>
</dbReference>
<keyword evidence="10 11" id="KW-0040">ANK repeat</keyword>
<evidence type="ECO:0000256" key="6">
    <source>
        <dbReference type="ARBA" id="ARBA00022737"/>
    </source>
</evidence>
<dbReference type="Pfam" id="PF00023">
    <property type="entry name" value="Ank"/>
    <property type="match status" value="1"/>
</dbReference>
<protein>
    <recommendedName>
        <fullName evidence="3">RING-type E3 ubiquitin transferase</fullName>
        <ecNumber evidence="3">2.3.2.27</ecNumber>
    </recommendedName>
</protein>
<evidence type="ECO:0000313" key="15">
    <source>
        <dbReference type="EMBL" id="KAG8084101.1"/>
    </source>
</evidence>
<comment type="caution">
    <text evidence="15">The sequence shown here is derived from an EMBL/GenBank/DDBJ whole genome shotgun (WGS) entry which is preliminary data.</text>
</comment>
<feature type="repeat" description="ANK" evidence="11">
    <location>
        <begin position="77"/>
        <end position="109"/>
    </location>
</feature>
<evidence type="ECO:0000259" key="14">
    <source>
        <dbReference type="PROSITE" id="PS50089"/>
    </source>
</evidence>
<keyword evidence="9" id="KW-0862">Zinc</keyword>
<evidence type="ECO:0000256" key="8">
    <source>
        <dbReference type="ARBA" id="ARBA00022786"/>
    </source>
</evidence>